<dbReference type="SUPFAM" id="SSF52402">
    <property type="entry name" value="Adenine nucleotide alpha hydrolases-like"/>
    <property type="match status" value="1"/>
</dbReference>
<dbReference type="InterPro" id="IPR006016">
    <property type="entry name" value="UspA"/>
</dbReference>
<dbReference type="Proteomes" id="UP000184396">
    <property type="component" value="Unassembled WGS sequence"/>
</dbReference>
<comment type="similarity">
    <text evidence="1">Belongs to the universal stress protein A family.</text>
</comment>
<dbReference type="CDD" id="cd00293">
    <property type="entry name" value="USP-like"/>
    <property type="match status" value="1"/>
</dbReference>
<keyword evidence="4" id="KW-1185">Reference proteome</keyword>
<dbReference type="EMBL" id="FQYK01000002">
    <property type="protein sequence ID" value="SHI56870.1"/>
    <property type="molecule type" value="Genomic_DNA"/>
</dbReference>
<evidence type="ECO:0000259" key="2">
    <source>
        <dbReference type="Pfam" id="PF00582"/>
    </source>
</evidence>
<dbReference type="eggNOG" id="COG0589">
    <property type="taxonomic scope" value="Bacteria"/>
</dbReference>
<accession>A0A1M6C753</accession>
<gene>
    <name evidence="3" type="ORF">SAMN05216261_1106</name>
</gene>
<dbReference type="Gene3D" id="3.40.50.12370">
    <property type="match status" value="1"/>
</dbReference>
<evidence type="ECO:0000256" key="1">
    <source>
        <dbReference type="ARBA" id="ARBA00008791"/>
    </source>
</evidence>
<dbReference type="PANTHER" id="PTHR46268">
    <property type="entry name" value="STRESS RESPONSE PROTEIN NHAX"/>
    <property type="match status" value="1"/>
</dbReference>
<organism evidence="3 4">
    <name type="scientific">Algibacter luteus</name>
    <dbReference type="NCBI Taxonomy" id="1178825"/>
    <lineage>
        <taxon>Bacteria</taxon>
        <taxon>Pseudomonadati</taxon>
        <taxon>Bacteroidota</taxon>
        <taxon>Flavobacteriia</taxon>
        <taxon>Flavobacteriales</taxon>
        <taxon>Flavobacteriaceae</taxon>
        <taxon>Algibacter</taxon>
    </lineage>
</organism>
<dbReference type="PANTHER" id="PTHR46268:SF6">
    <property type="entry name" value="UNIVERSAL STRESS PROTEIN UP12"/>
    <property type="match status" value="1"/>
</dbReference>
<dbReference type="Pfam" id="PF00582">
    <property type="entry name" value="Usp"/>
    <property type="match status" value="1"/>
</dbReference>
<dbReference type="RefSeq" id="WP_019387254.1">
    <property type="nucleotide sequence ID" value="NZ_ALIH01000005.1"/>
</dbReference>
<dbReference type="AlphaFoldDB" id="A0A1M6C753"/>
<dbReference type="PRINTS" id="PR01438">
    <property type="entry name" value="UNVRSLSTRESS"/>
</dbReference>
<dbReference type="InterPro" id="IPR006015">
    <property type="entry name" value="Universal_stress_UspA"/>
</dbReference>
<proteinExistence type="inferred from homology"/>
<evidence type="ECO:0000313" key="3">
    <source>
        <dbReference type="EMBL" id="SHI56870.1"/>
    </source>
</evidence>
<name>A0A1M6C753_9FLAO</name>
<evidence type="ECO:0000313" key="4">
    <source>
        <dbReference type="Proteomes" id="UP000184396"/>
    </source>
</evidence>
<dbReference type="OrthoDB" id="9788959at2"/>
<reference evidence="3 4" key="1">
    <citation type="submission" date="2016-11" db="EMBL/GenBank/DDBJ databases">
        <authorList>
            <person name="Jaros S."/>
            <person name="Januszkiewicz K."/>
            <person name="Wedrychowicz H."/>
        </authorList>
    </citation>
    <scope>NUCLEOTIDE SEQUENCE [LARGE SCALE GENOMIC DNA]</scope>
    <source>
        <strain evidence="3 4">CGMCC 1.12213</strain>
    </source>
</reference>
<sequence>MKNILLPTDFSKNSINAIYYALEFLKDKKCQFYILNVQKASSFITDDMMVVNSSTTIYKTLINAAKKSIDNIITTLKEEFYNNKHEFHAIVDYDNFIDSVNQVCDKHQIDLIIMGTKGASGLEKVLFGSNTVRVMQRCNTPALAIPDKYKFNKINHVAFATTNSKRFQKEELEILNKIITTNNASLQILHLADQNHLAYDAYDNIDFFATNFSDAEHEYIDTPSNEMFSVVSDYIHKNGVNMLAIMNKKHSFLERLFKTHAVERYAFKIDIPLLVMQHK</sequence>
<feature type="domain" description="UspA" evidence="2">
    <location>
        <begin position="1"/>
        <end position="146"/>
    </location>
</feature>
<dbReference type="STRING" id="1178825.SAMN05216261_1106"/>
<protein>
    <submittedName>
        <fullName evidence="3">Nucleotide-binding universal stress protein, UspA family</fullName>
    </submittedName>
</protein>